<keyword evidence="4" id="KW-0547">Nucleotide-binding</keyword>
<accession>M8CVN7</accession>
<evidence type="ECO:0000313" key="7">
    <source>
        <dbReference type="EnsemblPlants" id="EMT27891"/>
    </source>
</evidence>
<comment type="similarity">
    <text evidence="1">Belongs to the disease resistance NB-LRR family.</text>
</comment>
<organism evidence="7">
    <name type="scientific">Aegilops tauschii</name>
    <name type="common">Tausch's goatgrass</name>
    <name type="synonym">Aegilops squarrosa</name>
    <dbReference type="NCBI Taxonomy" id="37682"/>
    <lineage>
        <taxon>Eukaryota</taxon>
        <taxon>Viridiplantae</taxon>
        <taxon>Streptophyta</taxon>
        <taxon>Embryophyta</taxon>
        <taxon>Tracheophyta</taxon>
        <taxon>Spermatophyta</taxon>
        <taxon>Magnoliopsida</taxon>
        <taxon>Liliopsida</taxon>
        <taxon>Poales</taxon>
        <taxon>Poaceae</taxon>
        <taxon>BOP clade</taxon>
        <taxon>Pooideae</taxon>
        <taxon>Triticodae</taxon>
        <taxon>Triticeae</taxon>
        <taxon>Triticinae</taxon>
        <taxon>Aegilops</taxon>
    </lineage>
</organism>
<reference evidence="7" key="1">
    <citation type="submission" date="2015-06" db="UniProtKB">
        <authorList>
            <consortium name="EnsemblPlants"/>
        </authorList>
    </citation>
    <scope>IDENTIFICATION</scope>
</reference>
<protein>
    <recommendedName>
        <fullName evidence="6">Disease resistance N-terminal domain-containing protein</fullName>
    </recommendedName>
</protein>
<name>M8CVN7_AEGTA</name>
<evidence type="ECO:0000256" key="5">
    <source>
        <dbReference type="ARBA" id="ARBA00022821"/>
    </source>
</evidence>
<dbReference type="GO" id="GO:0006952">
    <property type="term" value="P:defense response"/>
    <property type="evidence" value="ECO:0007669"/>
    <property type="project" value="UniProtKB-KW"/>
</dbReference>
<dbReference type="Gene3D" id="1.20.5.4130">
    <property type="match status" value="1"/>
</dbReference>
<dbReference type="GO" id="GO:0000166">
    <property type="term" value="F:nucleotide binding"/>
    <property type="evidence" value="ECO:0007669"/>
    <property type="project" value="UniProtKB-KW"/>
</dbReference>
<dbReference type="Pfam" id="PF18052">
    <property type="entry name" value="Rx_N"/>
    <property type="match status" value="1"/>
</dbReference>
<evidence type="ECO:0000256" key="3">
    <source>
        <dbReference type="ARBA" id="ARBA00022737"/>
    </source>
</evidence>
<evidence type="ECO:0000256" key="2">
    <source>
        <dbReference type="ARBA" id="ARBA00022614"/>
    </source>
</evidence>
<evidence type="ECO:0000256" key="4">
    <source>
        <dbReference type="ARBA" id="ARBA00022741"/>
    </source>
</evidence>
<sequence length="86" mass="9511">MADLVVGMAKSVVDGALSKAQAAMEEDAKLRQSAARNLVFITGEFQMMKSFLNVAESERLKNPVVRTWVLQIIVSTHAQRNLLSSY</sequence>
<evidence type="ECO:0000259" key="6">
    <source>
        <dbReference type="Pfam" id="PF18052"/>
    </source>
</evidence>
<keyword evidence="2" id="KW-0433">Leucine-rich repeat</keyword>
<keyword evidence="5" id="KW-0611">Plant defense</keyword>
<evidence type="ECO:0000256" key="1">
    <source>
        <dbReference type="ARBA" id="ARBA00008894"/>
    </source>
</evidence>
<dbReference type="InterPro" id="IPR041118">
    <property type="entry name" value="Rx_N"/>
</dbReference>
<dbReference type="EnsemblPlants" id="EMT27891">
    <property type="protein sequence ID" value="EMT27891"/>
    <property type="gene ID" value="F775_43397"/>
</dbReference>
<feature type="domain" description="Disease resistance N-terminal" evidence="6">
    <location>
        <begin position="12"/>
        <end position="72"/>
    </location>
</feature>
<proteinExistence type="inferred from homology"/>
<dbReference type="AlphaFoldDB" id="M8CVN7"/>
<keyword evidence="3" id="KW-0677">Repeat</keyword>